<evidence type="ECO:0000313" key="3">
    <source>
        <dbReference type="Proteomes" id="UP000002791"/>
    </source>
</evidence>
<sequence length="96" mass="10273">MADRSTTSTASGRDGSGPCTIPERPNLSRQTSTAQQRIARRHEVVISEPCVFLGPGFGDYYPTANILAVRALDDGEIPPLGKVAYEPVDDPDDAVD</sequence>
<keyword evidence="3" id="KW-1185">Reference proteome</keyword>
<feature type="region of interest" description="Disordered" evidence="1">
    <location>
        <begin position="1"/>
        <end position="35"/>
    </location>
</feature>
<evidence type="ECO:0000313" key="2">
    <source>
        <dbReference type="EMBL" id="EHR61030.1"/>
    </source>
</evidence>
<name>H5XMQ1_9PSEU</name>
<dbReference type="HOGENOM" id="CLU_2358019_0_0_11"/>
<accession>H5XMQ1</accession>
<reference evidence="2 3" key="1">
    <citation type="submission" date="2011-11" db="EMBL/GenBank/DDBJ databases">
        <title>The Noncontiguous Finished sequence of Saccharomonospora cyanea NA-134.</title>
        <authorList>
            <consortium name="US DOE Joint Genome Institute"/>
            <person name="Lucas S."/>
            <person name="Han J."/>
            <person name="Lapidus A."/>
            <person name="Cheng J.-F."/>
            <person name="Goodwin L."/>
            <person name="Pitluck S."/>
            <person name="Peters L."/>
            <person name="Ovchinnikova G."/>
            <person name="Lu M."/>
            <person name="Detter J.C."/>
            <person name="Han C."/>
            <person name="Tapia R."/>
            <person name="Land M."/>
            <person name="Hauser L."/>
            <person name="Kyrpides N."/>
            <person name="Ivanova N."/>
            <person name="Pagani I."/>
            <person name="Brambilla E.-M."/>
            <person name="Klenk H.-P."/>
            <person name="Woyke T."/>
        </authorList>
    </citation>
    <scope>NUCLEOTIDE SEQUENCE [LARGE SCALE GENOMIC DNA]</scope>
    <source>
        <strain evidence="2 3">NA-134</strain>
    </source>
</reference>
<dbReference type="Proteomes" id="UP000002791">
    <property type="component" value="Chromosome"/>
</dbReference>
<gene>
    <name evidence="2" type="ORF">SaccyDRAFT_2140</name>
</gene>
<feature type="compositionally biased region" description="Polar residues" evidence="1">
    <location>
        <begin position="1"/>
        <end position="11"/>
    </location>
</feature>
<dbReference type="EMBL" id="CM001440">
    <property type="protein sequence ID" value="EHR61030.1"/>
    <property type="molecule type" value="Genomic_DNA"/>
</dbReference>
<dbReference type="STRING" id="882082.SaccyDRAFT_2140"/>
<evidence type="ECO:0000256" key="1">
    <source>
        <dbReference type="SAM" id="MobiDB-lite"/>
    </source>
</evidence>
<protein>
    <submittedName>
        <fullName evidence="2">Uncharacterized protein</fullName>
    </submittedName>
</protein>
<organism evidence="2 3">
    <name type="scientific">Saccharomonospora cyanea NA-134</name>
    <dbReference type="NCBI Taxonomy" id="882082"/>
    <lineage>
        <taxon>Bacteria</taxon>
        <taxon>Bacillati</taxon>
        <taxon>Actinomycetota</taxon>
        <taxon>Actinomycetes</taxon>
        <taxon>Pseudonocardiales</taxon>
        <taxon>Pseudonocardiaceae</taxon>
        <taxon>Saccharomonospora</taxon>
    </lineage>
</organism>
<proteinExistence type="predicted"/>
<dbReference type="AlphaFoldDB" id="H5XMQ1"/>